<dbReference type="InterPro" id="IPR021408">
    <property type="entry name" value="DUF3046"/>
</dbReference>
<keyword evidence="2" id="KW-1185">Reference proteome</keyword>
<evidence type="ECO:0000313" key="2">
    <source>
        <dbReference type="Proteomes" id="UP000317982"/>
    </source>
</evidence>
<sequence length="64" mass="7168">MRLTEFWQRMDNAFGRGYSRSIATDQVLSTLGGRTVEQALAQGEDAKAVWRAVHAAFELPATQR</sequence>
<name>A0A545AU35_9ACTN</name>
<protein>
    <submittedName>
        <fullName evidence="1">DUF3046 domain-containing protein</fullName>
    </submittedName>
</protein>
<dbReference type="AlphaFoldDB" id="A0A545AU35"/>
<gene>
    <name evidence="1" type="ORF">FL583_12865</name>
</gene>
<accession>A0A545AU35</accession>
<dbReference type="EMBL" id="VIRS01000007">
    <property type="protein sequence ID" value="TQS44838.1"/>
    <property type="molecule type" value="Genomic_DNA"/>
</dbReference>
<proteinExistence type="predicted"/>
<organism evidence="1 2">
    <name type="scientific">Cryptosporangium phraense</name>
    <dbReference type="NCBI Taxonomy" id="2593070"/>
    <lineage>
        <taxon>Bacteria</taxon>
        <taxon>Bacillati</taxon>
        <taxon>Actinomycetota</taxon>
        <taxon>Actinomycetes</taxon>
        <taxon>Cryptosporangiales</taxon>
        <taxon>Cryptosporangiaceae</taxon>
        <taxon>Cryptosporangium</taxon>
    </lineage>
</organism>
<comment type="caution">
    <text evidence="1">The sequence shown here is derived from an EMBL/GenBank/DDBJ whole genome shotgun (WGS) entry which is preliminary data.</text>
</comment>
<dbReference type="InParanoid" id="A0A545AU35"/>
<dbReference type="Proteomes" id="UP000317982">
    <property type="component" value="Unassembled WGS sequence"/>
</dbReference>
<evidence type="ECO:0000313" key="1">
    <source>
        <dbReference type="EMBL" id="TQS44838.1"/>
    </source>
</evidence>
<reference evidence="1 2" key="1">
    <citation type="submission" date="2019-07" db="EMBL/GenBank/DDBJ databases">
        <title>Cryptosporangium phraense sp. nov., isolated from plant litter.</title>
        <authorList>
            <person name="Suriyachadkun C."/>
        </authorList>
    </citation>
    <scope>NUCLEOTIDE SEQUENCE [LARGE SCALE GENOMIC DNA]</scope>
    <source>
        <strain evidence="1 2">A-T 5661</strain>
    </source>
</reference>
<dbReference type="RefSeq" id="WP_142704819.1">
    <property type="nucleotide sequence ID" value="NZ_VIRS01000007.1"/>
</dbReference>
<dbReference type="OrthoDB" id="3215033at2"/>
<dbReference type="Pfam" id="PF11248">
    <property type="entry name" value="DUF3046"/>
    <property type="match status" value="1"/>
</dbReference>